<gene>
    <name evidence="1" type="ORF">FB45DRAFT_366137</name>
</gene>
<dbReference type="Proteomes" id="UP001221142">
    <property type="component" value="Unassembled WGS sequence"/>
</dbReference>
<proteinExistence type="predicted"/>
<name>A0AAD7C9H1_9AGAR</name>
<dbReference type="EMBL" id="JARKIF010000004">
    <property type="protein sequence ID" value="KAJ7642187.1"/>
    <property type="molecule type" value="Genomic_DNA"/>
</dbReference>
<comment type="caution">
    <text evidence="1">The sequence shown here is derived from an EMBL/GenBank/DDBJ whole genome shotgun (WGS) entry which is preliminary data.</text>
</comment>
<dbReference type="AlphaFoldDB" id="A0AAD7C9H1"/>
<evidence type="ECO:0000313" key="2">
    <source>
        <dbReference type="Proteomes" id="UP001221142"/>
    </source>
</evidence>
<keyword evidence="2" id="KW-1185">Reference proteome</keyword>
<accession>A0AAD7C9H1</accession>
<evidence type="ECO:0000313" key="1">
    <source>
        <dbReference type="EMBL" id="KAJ7642187.1"/>
    </source>
</evidence>
<organism evidence="1 2">
    <name type="scientific">Roridomyces roridus</name>
    <dbReference type="NCBI Taxonomy" id="1738132"/>
    <lineage>
        <taxon>Eukaryota</taxon>
        <taxon>Fungi</taxon>
        <taxon>Dikarya</taxon>
        <taxon>Basidiomycota</taxon>
        <taxon>Agaricomycotina</taxon>
        <taxon>Agaricomycetes</taxon>
        <taxon>Agaricomycetidae</taxon>
        <taxon>Agaricales</taxon>
        <taxon>Marasmiineae</taxon>
        <taxon>Mycenaceae</taxon>
        <taxon>Roridomyces</taxon>
    </lineage>
</organism>
<reference evidence="1" key="1">
    <citation type="submission" date="2023-03" db="EMBL/GenBank/DDBJ databases">
        <title>Massive genome expansion in bonnet fungi (Mycena s.s.) driven by repeated elements and novel gene families across ecological guilds.</title>
        <authorList>
            <consortium name="Lawrence Berkeley National Laboratory"/>
            <person name="Harder C.B."/>
            <person name="Miyauchi S."/>
            <person name="Viragh M."/>
            <person name="Kuo A."/>
            <person name="Thoen E."/>
            <person name="Andreopoulos B."/>
            <person name="Lu D."/>
            <person name="Skrede I."/>
            <person name="Drula E."/>
            <person name="Henrissat B."/>
            <person name="Morin E."/>
            <person name="Kohler A."/>
            <person name="Barry K."/>
            <person name="LaButti K."/>
            <person name="Morin E."/>
            <person name="Salamov A."/>
            <person name="Lipzen A."/>
            <person name="Mereny Z."/>
            <person name="Hegedus B."/>
            <person name="Baldrian P."/>
            <person name="Stursova M."/>
            <person name="Weitz H."/>
            <person name="Taylor A."/>
            <person name="Grigoriev I.V."/>
            <person name="Nagy L.G."/>
            <person name="Martin F."/>
            <person name="Kauserud H."/>
        </authorList>
    </citation>
    <scope>NUCLEOTIDE SEQUENCE</scope>
    <source>
        <strain evidence="1">9284</strain>
    </source>
</reference>
<sequence>MAQSGPSTLPLELEREIFEQAAYTDPLCVPSLMLVAWRVKIWVEPFLYRVLMLMGTNWKLEQGYPFVDDRHFTRASAMPTDVLKNSVRNLWLHWLPHDAAESFISAAARVENLWVSMRFNPTDSLLHAIGSVSPKRLHTYVHDLLGLEDLLTLPILSRVTHIEVLSVTTDKHAEIWQAFAQIRTLTHLAFAAEDSEFLDLCPSLLGACTTLRVLLYKTDSRDFDSTENFPVLCDLREDVRFVQMCHDNGARDWRMGALTGVEFWSRAEDFIAKRKSGEIDRLQYIMEEDASITSP</sequence>
<protein>
    <submittedName>
        <fullName evidence="1">Uncharacterized protein</fullName>
    </submittedName>
</protein>